<dbReference type="InterPro" id="IPR012338">
    <property type="entry name" value="Beta-lactam/transpept-like"/>
</dbReference>
<keyword evidence="4" id="KW-0812">Transmembrane</keyword>
<reference evidence="7" key="1">
    <citation type="submission" date="2016-04" db="EMBL/GenBank/DDBJ databases">
        <authorList>
            <person name="Waterworth S."/>
            <person name="Matcher G."/>
        </authorList>
    </citation>
    <scope>NUCLEOTIDE SEQUENCE [LARGE SCALE GENOMIC DNA]</scope>
    <source>
        <strain evidence="7">RuSp02-3</strain>
    </source>
</reference>
<evidence type="ECO:0000256" key="2">
    <source>
        <dbReference type="ARBA" id="ARBA00022801"/>
    </source>
</evidence>
<dbReference type="KEGG" id="rkr:I6G21_05505"/>
<reference evidence="6 8" key="4">
    <citation type="submission" date="2020-12" db="EMBL/GenBank/DDBJ databases">
        <title>FDA dAtabase for Regulatory Grade micrObial Sequences (FDA-ARGOS): Supporting development and validation of Infectious Disease Dx tests.</title>
        <authorList>
            <person name="Sproer C."/>
            <person name="Gronow S."/>
            <person name="Severitt S."/>
            <person name="Schroder I."/>
            <person name="Tallon L."/>
            <person name="Sadzewicz L."/>
            <person name="Zhao X."/>
            <person name="Boylan J."/>
            <person name="Ott S."/>
            <person name="Bowen H."/>
            <person name="Vavikolanu K."/>
            <person name="Mehta A."/>
            <person name="Aluvathingal J."/>
            <person name="Nadendla S."/>
            <person name="Lowell S."/>
            <person name="Myers T."/>
            <person name="Yan Y."/>
            <person name="Sichtig H."/>
        </authorList>
    </citation>
    <scope>NUCLEOTIDE SEQUENCE [LARGE SCALE GENOMIC DNA]</scope>
    <source>
        <strain evidence="6 8">FDAARGOS_864</strain>
    </source>
</reference>
<dbReference type="GO" id="GO:0006508">
    <property type="term" value="P:proteolysis"/>
    <property type="evidence" value="ECO:0007669"/>
    <property type="project" value="InterPro"/>
</dbReference>
<dbReference type="PANTHER" id="PTHR30023">
    <property type="entry name" value="D-ALANYL-D-ALANINE CARBOXYPEPTIDASE"/>
    <property type="match status" value="1"/>
</dbReference>
<evidence type="ECO:0000256" key="1">
    <source>
        <dbReference type="ARBA" id="ARBA00006096"/>
    </source>
</evidence>
<gene>
    <name evidence="6" type="primary">dacB</name>
    <name evidence="5" type="ORF">AN277_0202485</name>
    <name evidence="6" type="ORF">I6G21_05505</name>
</gene>
<dbReference type="Pfam" id="PF02113">
    <property type="entry name" value="Peptidase_S13"/>
    <property type="match status" value="2"/>
</dbReference>
<evidence type="ECO:0000313" key="8">
    <source>
        <dbReference type="Proteomes" id="UP000594975"/>
    </source>
</evidence>
<dbReference type="InterPro" id="IPR000667">
    <property type="entry name" value="Peptidase_S13"/>
</dbReference>
<keyword evidence="7" id="KW-1185">Reference proteome</keyword>
<dbReference type="NCBIfam" id="TIGR00666">
    <property type="entry name" value="PBP4"/>
    <property type="match status" value="1"/>
</dbReference>
<sequence>MSSTAPQAPSRDRRRTRRWWSAAGILGIACLGSGAVIVPQAAEHWEDLTETPQIAAAAPASPSAAPVSTLDPDAAQPGSEAVASALRTAQRDFRGGSLTAQVADARTGDVLYSDDAAKPVMPASNLKLLTAYTLLSHQDPSARYETGAYLGADGRSVVLRAGGDTMLSPDEARQGVDGRASLRDLARQTVDSLHHRGVTGTVPVRLDASRFTGPAVSPAWSAEDVASGYVTGVHPIALWDHHTQEPADPEETSHRPDDAAQDAVAAYLRELDAAGSAHGLSFTDAGAADAQDREASQRLGAVESATVLEQTRYMLDESDNVLAEVLGRNAAVAAGKEGSQEAAIALVRETLTRDGIGVEGLEQADLCGLSDRNRVTPATLVQTVQHAVTADDARAQLVSALPTAGLDGTLAARFEAADEAAGRGYVRAKTGTLLKVSSLSGVTTTEDGRLLVYSFVVNDLTDLTAAKDMLDRSAAALTRL</sequence>
<dbReference type="GO" id="GO:0009002">
    <property type="term" value="F:serine-type D-Ala-D-Ala carboxypeptidase activity"/>
    <property type="evidence" value="ECO:0007669"/>
    <property type="project" value="UniProtKB-EC"/>
</dbReference>
<evidence type="ECO:0000256" key="3">
    <source>
        <dbReference type="SAM" id="MobiDB-lite"/>
    </source>
</evidence>
<dbReference type="EMBL" id="LJBJ02000003">
    <property type="protein sequence ID" value="OAX52503.1"/>
    <property type="molecule type" value="Genomic_DNA"/>
</dbReference>
<evidence type="ECO:0000256" key="4">
    <source>
        <dbReference type="SAM" id="Phobius"/>
    </source>
</evidence>
<proteinExistence type="inferred from homology"/>
<reference evidence="5 7" key="3">
    <citation type="submission" date="2016-06" db="EMBL/GenBank/DDBJ databases">
        <title>Identification of putative biosynthetic pathways for the production of bioactive secondary metabolites by the marine actinomycete Kocuria kristinae RUTW2-3.</title>
        <authorList>
            <person name="Waterworth S.C."/>
            <person name="Walmsley T.A."/>
            <person name="Matongo T."/>
            <person name="Davies-Coleman M.T."/>
            <person name="Dorrington R.A."/>
        </authorList>
    </citation>
    <scope>NUCLEOTIDE SEQUENCE [LARGE SCALE GENOMIC DNA]</scope>
    <source>
        <strain evidence="7">RuSp02-3</strain>
        <strain evidence="5">RUTW2-3</strain>
    </source>
</reference>
<dbReference type="EMBL" id="CP065738">
    <property type="protein sequence ID" value="QPT52811.1"/>
    <property type="molecule type" value="Genomic_DNA"/>
</dbReference>
<dbReference type="Proteomes" id="UP000053171">
    <property type="component" value="Unassembled WGS sequence"/>
</dbReference>
<dbReference type="RefSeq" id="WP_061225385.1">
    <property type="nucleotide sequence ID" value="NZ_CP065738.1"/>
</dbReference>
<evidence type="ECO:0000313" key="5">
    <source>
        <dbReference type="EMBL" id="OAX52503.1"/>
    </source>
</evidence>
<dbReference type="GeneID" id="61262829"/>
<reference evidence="5" key="2">
    <citation type="submission" date="2016-04" db="EMBL/GenBank/DDBJ databases">
        <authorList>
            <person name="Evans L.H."/>
            <person name="Alamgir A."/>
            <person name="Owens N."/>
            <person name="Weber N.D."/>
            <person name="Virtaneva K."/>
            <person name="Barbian K."/>
            <person name="Babar A."/>
            <person name="Rosenke K."/>
        </authorList>
    </citation>
    <scope>NUCLEOTIDE SEQUENCE [LARGE SCALE GENOMIC DNA]</scope>
    <source>
        <strain evidence="5">RUTW2-3</strain>
    </source>
</reference>
<feature type="transmembrane region" description="Helical" evidence="4">
    <location>
        <begin position="20"/>
        <end position="42"/>
    </location>
</feature>
<feature type="region of interest" description="Disordered" evidence="3">
    <location>
        <begin position="58"/>
        <end position="77"/>
    </location>
</feature>
<evidence type="ECO:0000313" key="7">
    <source>
        <dbReference type="Proteomes" id="UP000053171"/>
    </source>
</evidence>
<evidence type="ECO:0000313" key="6">
    <source>
        <dbReference type="EMBL" id="QPT52811.1"/>
    </source>
</evidence>
<dbReference type="GO" id="GO:0000270">
    <property type="term" value="P:peptidoglycan metabolic process"/>
    <property type="evidence" value="ECO:0007669"/>
    <property type="project" value="TreeGrafter"/>
</dbReference>
<dbReference type="EC" id="3.4.16.4" evidence="6"/>
<accession>A0A199NV74</accession>
<dbReference type="SUPFAM" id="SSF56601">
    <property type="entry name" value="beta-lactamase/transpeptidase-like"/>
    <property type="match status" value="1"/>
</dbReference>
<keyword evidence="6" id="KW-0121">Carboxypeptidase</keyword>
<comment type="similarity">
    <text evidence="1">Belongs to the peptidase S13 family.</text>
</comment>
<name>A0A199NV74_9MICC</name>
<keyword evidence="6" id="KW-0645">Protease</keyword>
<keyword evidence="4" id="KW-1133">Transmembrane helix</keyword>
<dbReference type="Proteomes" id="UP000594975">
    <property type="component" value="Chromosome"/>
</dbReference>
<dbReference type="STRING" id="37923.BK826_05935"/>
<dbReference type="PANTHER" id="PTHR30023:SF0">
    <property type="entry name" value="PENICILLIN-SENSITIVE CARBOXYPEPTIDASE A"/>
    <property type="match status" value="1"/>
</dbReference>
<dbReference type="Gene3D" id="3.40.710.10">
    <property type="entry name" value="DD-peptidase/beta-lactamase superfamily"/>
    <property type="match status" value="2"/>
</dbReference>
<keyword evidence="2 6" id="KW-0378">Hydrolase</keyword>
<dbReference type="PRINTS" id="PR00922">
    <property type="entry name" value="DADACBPTASE3"/>
</dbReference>
<dbReference type="AlphaFoldDB" id="A0A199NV74"/>
<protein>
    <submittedName>
        <fullName evidence="6">D-alanyl-D-alanine carboxypeptidase/D-alanyl-D-alanine-endopeptidase</fullName>
        <ecNumber evidence="6">3.4.16.4</ecNumber>
    </submittedName>
</protein>
<keyword evidence="4" id="KW-0472">Membrane</keyword>
<organism evidence="5 7">
    <name type="scientific">Rothia kristinae</name>
    <dbReference type="NCBI Taxonomy" id="37923"/>
    <lineage>
        <taxon>Bacteria</taxon>
        <taxon>Bacillati</taxon>
        <taxon>Actinomycetota</taxon>
        <taxon>Actinomycetes</taxon>
        <taxon>Micrococcales</taxon>
        <taxon>Micrococcaceae</taxon>
        <taxon>Rothia</taxon>
    </lineage>
</organism>